<name>A0A8S2NLQ2_9BILA</name>
<accession>A0A8S2NLQ2</accession>
<evidence type="ECO:0000313" key="1">
    <source>
        <dbReference type="EMBL" id="CAF4007608.1"/>
    </source>
</evidence>
<evidence type="ECO:0000313" key="2">
    <source>
        <dbReference type="Proteomes" id="UP000676336"/>
    </source>
</evidence>
<gene>
    <name evidence="1" type="ORF">SMN809_LOCUS12290</name>
</gene>
<dbReference type="PANTHER" id="PTHR46579:SF1">
    <property type="entry name" value="F5_8 TYPE C DOMAIN-CONTAINING PROTEIN"/>
    <property type="match status" value="1"/>
</dbReference>
<protein>
    <submittedName>
        <fullName evidence="1">Uncharacterized protein</fullName>
    </submittedName>
</protein>
<sequence length="709" mass="80470">MSNAHRSTDWRRRQTKVVRNDLVIALAQAANRQEVDILPPVLNNILKPDIDSDSDTDISISCDQDMQSPVESVSEKMTNNDENQTSSTFESIILSEKESNETICSIDIATALIALKSRHHLSNNCVGDILVLLKLLGVDVPSSYKALCTLLRKRSDLHLSPSTHTICPHCKKLSVEKHKCTACDANYSPIPSTKIPLFYTYDISRQLKAILATSKDLNIVADLQELEKGHLFKLYSLEHDNHFETIKVFLICACCDKPAQCLIQCLPDPIAFFGCGNCEIEGVSVPTKNDGSVVSFAIYENNPNACERTNERYDLLQQEVKMNENQLANFTGSCGRPALIEVHKNAEKGIKGPCLLRALSKFDVGRCFLVDSLHNIYLGLFKRLLSLWLSHKDKNENWSLWSRTDELSSLLDKVRFPSTTTRHPRPLHKFSKYKGSEYRLVLLFGYSIFESILKPECYSHLLLLVLAVHHAESRSLTHDMVDVVEKLCLSFLYQFPKLYTSQHNVQVVHSILHLSETLRNFGPLSTNSTFNFEDQLGVLTRSCKGTRRHAIEIMNNLMYLRDACSEAANANMHKGLQKLLTTWLHMRDAYNISSKDCVRVLHPVKITDQFFDSIFSGDIVYYSTAYIGQVRFTTVQYAREKVSDDSAILFKDGLKQNFGRIRRIFTVNSGEPMLYVDVISKMLHFECATSTDVYSYSYIQTGLLDEQKK</sequence>
<comment type="caution">
    <text evidence="1">The sequence shown here is derived from an EMBL/GenBank/DDBJ whole genome shotgun (WGS) entry which is preliminary data.</text>
</comment>
<reference evidence="1" key="1">
    <citation type="submission" date="2021-02" db="EMBL/GenBank/DDBJ databases">
        <authorList>
            <person name="Nowell W R."/>
        </authorList>
    </citation>
    <scope>NUCLEOTIDE SEQUENCE</scope>
</reference>
<proteinExistence type="predicted"/>
<dbReference type="AlphaFoldDB" id="A0A8S2NLQ2"/>
<dbReference type="PANTHER" id="PTHR46579">
    <property type="entry name" value="F5/8 TYPE C DOMAIN-CONTAINING PROTEIN-RELATED"/>
    <property type="match status" value="1"/>
</dbReference>
<organism evidence="1 2">
    <name type="scientific">Rotaria magnacalcarata</name>
    <dbReference type="NCBI Taxonomy" id="392030"/>
    <lineage>
        <taxon>Eukaryota</taxon>
        <taxon>Metazoa</taxon>
        <taxon>Spiralia</taxon>
        <taxon>Gnathifera</taxon>
        <taxon>Rotifera</taxon>
        <taxon>Eurotatoria</taxon>
        <taxon>Bdelloidea</taxon>
        <taxon>Philodinida</taxon>
        <taxon>Philodinidae</taxon>
        <taxon>Rotaria</taxon>
    </lineage>
</organism>
<feature type="non-terminal residue" evidence="1">
    <location>
        <position position="709"/>
    </location>
</feature>
<dbReference type="EMBL" id="CAJOBI010004619">
    <property type="protein sequence ID" value="CAF4007608.1"/>
    <property type="molecule type" value="Genomic_DNA"/>
</dbReference>
<dbReference type="Proteomes" id="UP000676336">
    <property type="component" value="Unassembled WGS sequence"/>
</dbReference>